<evidence type="ECO:0000256" key="7">
    <source>
        <dbReference type="ARBA" id="ARBA00023010"/>
    </source>
</evidence>
<accession>A0A7I8D309</accession>
<organism evidence="14 15">
    <name type="scientific">Solibaculum mannosilyticum</name>
    <dbReference type="NCBI Taxonomy" id="2780922"/>
    <lineage>
        <taxon>Bacteria</taxon>
        <taxon>Bacillati</taxon>
        <taxon>Bacillota</taxon>
        <taxon>Clostridia</taxon>
        <taxon>Eubacteriales</taxon>
        <taxon>Oscillospiraceae</taxon>
        <taxon>Solibaculum</taxon>
    </lineage>
</organism>
<sequence>MFETFRNAWKIADLRKKLLFTLFIVIIFRIGAAIPVPFIDADSLKALMEDMSANSSNLLGYFNMISGGGLEKATLFAMSITPYINASIIIQLLTVAIPPLERMAKEGEEGRKRIAQITRYTTIALGLIQATAYFFYLKQSDILVYDEGGALVFSAFVIILVLTAGSALMMWLGEQINDKGIGNGISILLFAGIVSRGPSMVMQLYQYLQLGGQYYILVPVVVIIFILIIAFIVLMTDAERRIPVQYAKRVVGRKMYGGQSTHIPVKVNMSGVLPIIFASSFLSIPSTIDMFVNQTPGGFWDGFFNAFSPSGALYAILYFLLIIFFSYFYVSIQYNPIEMANNLKKNNGAIPGIRPGKPTSDFISRIISKVVLIGALFLGVIAILPIVFGALTGMGGLSLGGTSILIVVGVAIETVRQIESQMLMRHYKGFLE</sequence>
<evidence type="ECO:0000256" key="13">
    <source>
        <dbReference type="RuleBase" id="RU004349"/>
    </source>
</evidence>
<dbReference type="GO" id="GO:0005886">
    <property type="term" value="C:plasma membrane"/>
    <property type="evidence" value="ECO:0007669"/>
    <property type="project" value="UniProtKB-SubCell"/>
</dbReference>
<evidence type="ECO:0000313" key="15">
    <source>
        <dbReference type="Proteomes" id="UP000593890"/>
    </source>
</evidence>
<dbReference type="SUPFAM" id="SSF103491">
    <property type="entry name" value="Preprotein translocase SecY subunit"/>
    <property type="match status" value="1"/>
</dbReference>
<evidence type="ECO:0000256" key="2">
    <source>
        <dbReference type="ARBA" id="ARBA00005751"/>
    </source>
</evidence>
<evidence type="ECO:0000256" key="1">
    <source>
        <dbReference type="ARBA" id="ARBA00004141"/>
    </source>
</evidence>
<keyword evidence="15" id="KW-1185">Reference proteome</keyword>
<comment type="caution">
    <text evidence="10">Lacks conserved residue(s) required for the propagation of feature annotation.</text>
</comment>
<feature type="transmembrane region" description="Helical" evidence="10">
    <location>
        <begin position="312"/>
        <end position="330"/>
    </location>
</feature>
<dbReference type="GO" id="GO:0006605">
    <property type="term" value="P:protein targeting"/>
    <property type="evidence" value="ECO:0007669"/>
    <property type="project" value="UniProtKB-UniRule"/>
</dbReference>
<proteinExistence type="inferred from homology"/>
<dbReference type="PROSITE" id="PS00755">
    <property type="entry name" value="SECY_1"/>
    <property type="match status" value="1"/>
</dbReference>
<evidence type="ECO:0000256" key="11">
    <source>
        <dbReference type="RuleBase" id="RU000537"/>
    </source>
</evidence>
<dbReference type="PRINTS" id="PR00303">
    <property type="entry name" value="SECYTRNLCASE"/>
</dbReference>
<dbReference type="GO" id="GO:0065002">
    <property type="term" value="P:intracellular protein transmembrane transport"/>
    <property type="evidence" value="ECO:0007669"/>
    <property type="project" value="UniProtKB-UniRule"/>
</dbReference>
<dbReference type="PROSITE" id="PS00756">
    <property type="entry name" value="SECY_2"/>
    <property type="match status" value="1"/>
</dbReference>
<dbReference type="NCBIfam" id="TIGR00967">
    <property type="entry name" value="3a0501s007"/>
    <property type="match status" value="1"/>
</dbReference>
<dbReference type="PIRSF" id="PIRSF004557">
    <property type="entry name" value="SecY"/>
    <property type="match status" value="1"/>
</dbReference>
<dbReference type="Pfam" id="PF00344">
    <property type="entry name" value="SecY"/>
    <property type="match status" value="1"/>
</dbReference>
<comment type="function">
    <text evidence="10 11">The central subunit of the protein translocation channel SecYEG. Consists of two halves formed by TMs 1-5 and 6-10. These two domains form a lateral gate at the front which open onto the bilayer between TMs 2 and 7, and are clamped together by SecE at the back. The channel is closed by both a pore ring composed of hydrophobic SecY resides and a short helix (helix 2A) on the extracellular side of the membrane which forms a plug. The plug probably moves laterally to allow the channel to open. The ring and the pore may move independently.</text>
</comment>
<feature type="transmembrane region" description="Helical" evidence="10">
    <location>
        <begin position="397"/>
        <end position="415"/>
    </location>
</feature>
<reference evidence="15" key="1">
    <citation type="submission" date="2020-07" db="EMBL/GenBank/DDBJ databases">
        <title>Complete genome sequencing of Clostridia bacterium strain 12CBH8.</title>
        <authorList>
            <person name="Sakamoto M."/>
            <person name="Murakami T."/>
            <person name="Mori H."/>
        </authorList>
    </citation>
    <scope>NUCLEOTIDE SEQUENCE [LARGE SCALE GENOMIC DNA]</scope>
    <source>
        <strain evidence="15">12CBH8</strain>
    </source>
</reference>
<evidence type="ECO:0000256" key="12">
    <source>
        <dbReference type="RuleBase" id="RU003484"/>
    </source>
</evidence>
<dbReference type="HAMAP" id="MF_01465">
    <property type="entry name" value="SecY"/>
    <property type="match status" value="1"/>
</dbReference>
<comment type="subcellular location">
    <subcellularLocation>
        <location evidence="10">Cell membrane</location>
        <topology evidence="10">Multi-pass membrane protein</topology>
    </subcellularLocation>
    <subcellularLocation>
        <location evidence="1 12">Membrane</location>
        <topology evidence="1 12">Multi-pass membrane protein</topology>
    </subcellularLocation>
</comment>
<name>A0A7I8D309_9FIRM</name>
<dbReference type="Proteomes" id="UP000593890">
    <property type="component" value="Chromosome"/>
</dbReference>
<feature type="transmembrane region" description="Helical" evidence="10">
    <location>
        <begin position="370"/>
        <end position="391"/>
    </location>
</feature>
<dbReference type="InterPro" id="IPR030659">
    <property type="entry name" value="SecY_CS"/>
</dbReference>
<evidence type="ECO:0000256" key="4">
    <source>
        <dbReference type="ARBA" id="ARBA00022692"/>
    </source>
</evidence>
<dbReference type="EMBL" id="AP023321">
    <property type="protein sequence ID" value="BCI61201.1"/>
    <property type="molecule type" value="Genomic_DNA"/>
</dbReference>
<dbReference type="KEGG" id="sman:C12CBH8_18400"/>
<dbReference type="GO" id="GO:0043952">
    <property type="term" value="P:protein transport by the Sec complex"/>
    <property type="evidence" value="ECO:0007669"/>
    <property type="project" value="UniProtKB-UniRule"/>
</dbReference>
<keyword evidence="4 10" id="KW-0812">Transmembrane</keyword>
<dbReference type="InterPro" id="IPR002208">
    <property type="entry name" value="SecY/SEC61-alpha"/>
</dbReference>
<feature type="transmembrane region" description="Helical" evidence="10">
    <location>
        <begin position="117"/>
        <end position="136"/>
    </location>
</feature>
<dbReference type="FunFam" id="1.10.3370.10:FF:000001">
    <property type="entry name" value="Preprotein translocase subunit SecY"/>
    <property type="match status" value="1"/>
</dbReference>
<evidence type="ECO:0000256" key="8">
    <source>
        <dbReference type="ARBA" id="ARBA00023136"/>
    </source>
</evidence>
<evidence type="ECO:0000256" key="10">
    <source>
        <dbReference type="HAMAP-Rule" id="MF_01465"/>
    </source>
</evidence>
<evidence type="ECO:0000256" key="9">
    <source>
        <dbReference type="ARBA" id="ARBA00039733"/>
    </source>
</evidence>
<feature type="transmembrane region" description="Helical" evidence="10">
    <location>
        <begin position="73"/>
        <end position="97"/>
    </location>
</feature>
<comment type="subunit">
    <text evidence="10">Component of the Sec protein translocase complex. Heterotrimer consisting of SecY, SecE and SecG subunits. The heterotrimers can form oligomers, although 1 heterotrimer is thought to be able to translocate proteins. Interacts with the ribosome. Interacts with SecDF, and other proteins may be involved. Interacts with SecA.</text>
</comment>
<feature type="transmembrane region" description="Helical" evidence="10">
    <location>
        <begin position="214"/>
        <end position="235"/>
    </location>
</feature>
<dbReference type="AlphaFoldDB" id="A0A7I8D309"/>
<keyword evidence="6 10" id="KW-1133">Transmembrane helix</keyword>
<keyword evidence="8 10" id="KW-0472">Membrane</keyword>
<dbReference type="PANTHER" id="PTHR10906">
    <property type="entry name" value="SECY/SEC61-ALPHA FAMILY MEMBER"/>
    <property type="match status" value="1"/>
</dbReference>
<evidence type="ECO:0000256" key="6">
    <source>
        <dbReference type="ARBA" id="ARBA00022989"/>
    </source>
</evidence>
<protein>
    <recommendedName>
        <fullName evidence="9 10">Protein translocase subunit SecY</fullName>
    </recommendedName>
</protein>
<keyword evidence="3 10" id="KW-0813">Transport</keyword>
<feature type="transmembrane region" description="Helical" evidence="10">
    <location>
        <begin position="185"/>
        <end position="208"/>
    </location>
</feature>
<keyword evidence="10" id="KW-1003">Cell membrane</keyword>
<evidence type="ECO:0000256" key="5">
    <source>
        <dbReference type="ARBA" id="ARBA00022927"/>
    </source>
</evidence>
<evidence type="ECO:0000313" key="14">
    <source>
        <dbReference type="EMBL" id="BCI61201.1"/>
    </source>
</evidence>
<dbReference type="Gene3D" id="1.10.3370.10">
    <property type="entry name" value="SecY subunit domain"/>
    <property type="match status" value="1"/>
</dbReference>
<dbReference type="InterPro" id="IPR026593">
    <property type="entry name" value="SecY"/>
</dbReference>
<gene>
    <name evidence="10 14" type="primary">secY</name>
    <name evidence="14" type="ORF">C12CBH8_18400</name>
</gene>
<feature type="transmembrane region" description="Helical" evidence="10">
    <location>
        <begin position="148"/>
        <end position="173"/>
    </location>
</feature>
<feature type="transmembrane region" description="Helical" evidence="10">
    <location>
        <begin position="272"/>
        <end position="292"/>
    </location>
</feature>
<keyword evidence="7 10" id="KW-0811">Translocation</keyword>
<dbReference type="InterPro" id="IPR023201">
    <property type="entry name" value="SecY_dom_sf"/>
</dbReference>
<comment type="similarity">
    <text evidence="2 10 13">Belongs to the SecY/SEC61-alpha family.</text>
</comment>
<dbReference type="RefSeq" id="WP_215533103.1">
    <property type="nucleotide sequence ID" value="NZ_AP023321.1"/>
</dbReference>
<keyword evidence="5 10" id="KW-0653">Protein transport</keyword>
<evidence type="ECO:0000256" key="3">
    <source>
        <dbReference type="ARBA" id="ARBA00022448"/>
    </source>
</evidence>